<dbReference type="Proteomes" id="UP001553161">
    <property type="component" value="Unassembled WGS sequence"/>
</dbReference>
<feature type="transmembrane region" description="Helical" evidence="1">
    <location>
        <begin position="90"/>
        <end position="119"/>
    </location>
</feature>
<feature type="transmembrane region" description="Helical" evidence="1">
    <location>
        <begin position="149"/>
        <end position="167"/>
    </location>
</feature>
<protein>
    <submittedName>
        <fullName evidence="2">YgjV family protein</fullName>
    </submittedName>
</protein>
<dbReference type="EMBL" id="JBFBVU010000022">
    <property type="protein sequence ID" value="MEV8468134.1"/>
    <property type="molecule type" value="Genomic_DNA"/>
</dbReference>
<sequence>MTIGIDHMMAPGFSPVFGFAGLAAQFAWPFFRKRDAILTVQLGAACSYATSYALMGQKTATAVCLLGAIQTTVALLAGDRAWLSRLGYAFLPVVLTVGAVTYSGLPTLLAVAACCLVMIGRMQQDTLRMRGIQLTASPFGAAHDLFVGAWPNLMGAVVSFVIAFTAFRRELRESRQHRHPA</sequence>
<dbReference type="InterPro" id="IPR019629">
    <property type="entry name" value="Uncharacterised_HI1736/YgjV"/>
</dbReference>
<name>A0ABV3L986_9RHOB</name>
<feature type="transmembrane region" description="Helical" evidence="1">
    <location>
        <begin position="60"/>
        <end position="78"/>
    </location>
</feature>
<dbReference type="RefSeq" id="WP_366194089.1">
    <property type="nucleotide sequence ID" value="NZ_JBFBVU010000022.1"/>
</dbReference>
<keyword evidence="1" id="KW-0472">Membrane</keyword>
<dbReference type="Pfam" id="PF10688">
    <property type="entry name" value="Imp-YgjV"/>
    <property type="match status" value="1"/>
</dbReference>
<keyword evidence="1" id="KW-0812">Transmembrane</keyword>
<organism evidence="2 3">
    <name type="scientific">Meridianimarinicoccus marinus</name>
    <dbReference type="NCBI Taxonomy" id="3231483"/>
    <lineage>
        <taxon>Bacteria</taxon>
        <taxon>Pseudomonadati</taxon>
        <taxon>Pseudomonadota</taxon>
        <taxon>Alphaproteobacteria</taxon>
        <taxon>Rhodobacterales</taxon>
        <taxon>Paracoccaceae</taxon>
        <taxon>Meridianimarinicoccus</taxon>
    </lineage>
</organism>
<feature type="transmembrane region" description="Helical" evidence="1">
    <location>
        <begin position="12"/>
        <end position="31"/>
    </location>
</feature>
<evidence type="ECO:0000256" key="1">
    <source>
        <dbReference type="SAM" id="Phobius"/>
    </source>
</evidence>
<keyword evidence="3" id="KW-1185">Reference proteome</keyword>
<comment type="caution">
    <text evidence="2">The sequence shown here is derived from an EMBL/GenBank/DDBJ whole genome shotgun (WGS) entry which is preliminary data.</text>
</comment>
<evidence type="ECO:0000313" key="3">
    <source>
        <dbReference type="Proteomes" id="UP001553161"/>
    </source>
</evidence>
<accession>A0ABV3L986</accession>
<gene>
    <name evidence="2" type="ORF">AB0T83_15265</name>
</gene>
<reference evidence="2 3" key="1">
    <citation type="submission" date="2024-07" db="EMBL/GenBank/DDBJ databases">
        <authorList>
            <person name="Kang M."/>
        </authorList>
    </citation>
    <scope>NUCLEOTIDE SEQUENCE [LARGE SCALE GENOMIC DNA]</scope>
    <source>
        <strain evidence="2 3">DFM31</strain>
    </source>
</reference>
<evidence type="ECO:0000313" key="2">
    <source>
        <dbReference type="EMBL" id="MEV8468134.1"/>
    </source>
</evidence>
<proteinExistence type="predicted"/>
<keyword evidence="1" id="KW-1133">Transmembrane helix</keyword>